<accession>A0ABZ2L0B3</accession>
<proteinExistence type="predicted"/>
<dbReference type="InterPro" id="IPR051199">
    <property type="entry name" value="LPS_LOS_Heptosyltrfase"/>
</dbReference>
<dbReference type="PANTHER" id="PTHR30160">
    <property type="entry name" value="TETRAACYLDISACCHARIDE 4'-KINASE-RELATED"/>
    <property type="match status" value="1"/>
</dbReference>
<keyword evidence="2" id="KW-0808">Transferase</keyword>
<dbReference type="SUPFAM" id="SSF53756">
    <property type="entry name" value="UDP-Glycosyltransferase/glycogen phosphorylase"/>
    <property type="match status" value="1"/>
</dbReference>
<protein>
    <submittedName>
        <fullName evidence="3">Glycosyltransferase family 9 protein</fullName>
    </submittedName>
</protein>
<evidence type="ECO:0000313" key="4">
    <source>
        <dbReference type="Proteomes" id="UP001374803"/>
    </source>
</evidence>
<dbReference type="Gene3D" id="3.40.50.2000">
    <property type="entry name" value="Glycogen Phosphorylase B"/>
    <property type="match status" value="2"/>
</dbReference>
<dbReference type="PANTHER" id="PTHR30160:SF1">
    <property type="entry name" value="LIPOPOLYSACCHARIDE 1,2-N-ACETYLGLUCOSAMINETRANSFERASE-RELATED"/>
    <property type="match status" value="1"/>
</dbReference>
<dbReference type="EMBL" id="CP089983">
    <property type="protein sequence ID" value="WXB04187.1"/>
    <property type="molecule type" value="Genomic_DNA"/>
</dbReference>
<sequence length="422" mass="46981">MFNVSVMRWIDDKAGNLACNAFALKKRLLSVLERTKGGAPQEFKKIAVMKFFGFGSVIVSSPALVALRESFPEAEILFVTFKSNKEILDILNIADRALFIDTSNLPSFVASTLEVAAKLRREKVDLALDLEFFAKFPLVLANLAGIKLSAGYYLTQEHWRRTLLDVPGSYNHYFHTKDIFLSLVYLLRTGDLYYVGFDAFRKRYKYPNIEIRPQDLERVRTILRENGVDGDVIVLNPNSSVDLAPEVRKWPEERYGELVDRILAENPQAHVVLIGAKSEASYVGRVRAHAHGDRVVSLAGKLTLRELAALFSITTLFVTNDSGPMHLACLTDTPIVGLFFGDTPTLFAPLASRVEVVAPSLYCIPMFTVYNGKDVFAGRPAETVLNVPAQTVSVDDVMAKVRSLMAFVQSSNDLDSDLPTVH</sequence>
<evidence type="ECO:0000256" key="2">
    <source>
        <dbReference type="ARBA" id="ARBA00022679"/>
    </source>
</evidence>
<dbReference type="Proteomes" id="UP001374803">
    <property type="component" value="Chromosome"/>
</dbReference>
<dbReference type="InterPro" id="IPR002201">
    <property type="entry name" value="Glyco_trans_9"/>
</dbReference>
<gene>
    <name evidence="3" type="ORF">LVJ94_45685</name>
</gene>
<evidence type="ECO:0000313" key="3">
    <source>
        <dbReference type="EMBL" id="WXB04187.1"/>
    </source>
</evidence>
<dbReference type="RefSeq" id="WP_394833823.1">
    <property type="nucleotide sequence ID" value="NZ_CP089929.1"/>
</dbReference>
<organism evidence="3 4">
    <name type="scientific">Pendulispora rubella</name>
    <dbReference type="NCBI Taxonomy" id="2741070"/>
    <lineage>
        <taxon>Bacteria</taxon>
        <taxon>Pseudomonadati</taxon>
        <taxon>Myxococcota</taxon>
        <taxon>Myxococcia</taxon>
        <taxon>Myxococcales</taxon>
        <taxon>Sorangiineae</taxon>
        <taxon>Pendulisporaceae</taxon>
        <taxon>Pendulispora</taxon>
    </lineage>
</organism>
<name>A0ABZ2L0B3_9BACT</name>
<keyword evidence="4" id="KW-1185">Reference proteome</keyword>
<dbReference type="CDD" id="cd03789">
    <property type="entry name" value="GT9_LPS_heptosyltransferase"/>
    <property type="match status" value="1"/>
</dbReference>
<dbReference type="Pfam" id="PF01075">
    <property type="entry name" value="Glyco_transf_9"/>
    <property type="match status" value="1"/>
</dbReference>
<reference evidence="3" key="1">
    <citation type="submission" date="2021-12" db="EMBL/GenBank/DDBJ databases">
        <title>Discovery of the Pendulisporaceae a myxobacterial family with distinct sporulation behavior and unique specialized metabolism.</title>
        <authorList>
            <person name="Garcia R."/>
            <person name="Popoff A."/>
            <person name="Bader C.D."/>
            <person name="Loehr J."/>
            <person name="Walesch S."/>
            <person name="Walt C."/>
            <person name="Boldt J."/>
            <person name="Bunk B."/>
            <person name="Haeckl F.J.F.P.J."/>
            <person name="Gunesch A.P."/>
            <person name="Birkelbach J."/>
            <person name="Nuebel U."/>
            <person name="Pietschmann T."/>
            <person name="Bach T."/>
            <person name="Mueller R."/>
        </authorList>
    </citation>
    <scope>NUCLEOTIDE SEQUENCE</scope>
    <source>
        <strain evidence="3">MSr11367</strain>
    </source>
</reference>
<keyword evidence="1" id="KW-0328">Glycosyltransferase</keyword>
<evidence type="ECO:0000256" key="1">
    <source>
        <dbReference type="ARBA" id="ARBA00022676"/>
    </source>
</evidence>